<feature type="region of interest" description="Disordered" evidence="1">
    <location>
        <begin position="31"/>
        <end position="89"/>
    </location>
</feature>
<gene>
    <name evidence="3" type="ORF">KME15_08300</name>
</gene>
<dbReference type="AlphaFoldDB" id="A0A951QA38"/>
<proteinExistence type="predicted"/>
<reference evidence="3" key="2">
    <citation type="journal article" date="2022" name="Microbiol. Resour. Announc.">
        <title>Metagenome Sequencing to Explore Phylogenomics of Terrestrial Cyanobacteria.</title>
        <authorList>
            <person name="Ward R.D."/>
            <person name="Stajich J.E."/>
            <person name="Johansen J.R."/>
            <person name="Huntemann M."/>
            <person name="Clum A."/>
            <person name="Foster B."/>
            <person name="Foster B."/>
            <person name="Roux S."/>
            <person name="Palaniappan K."/>
            <person name="Varghese N."/>
            <person name="Mukherjee S."/>
            <person name="Reddy T.B.K."/>
            <person name="Daum C."/>
            <person name="Copeland A."/>
            <person name="Chen I.A."/>
            <person name="Ivanova N.N."/>
            <person name="Kyrpides N.C."/>
            <person name="Shapiro N."/>
            <person name="Eloe-Fadrosh E.A."/>
            <person name="Pietrasiak N."/>
        </authorList>
    </citation>
    <scope>NUCLEOTIDE SEQUENCE</scope>
    <source>
        <strain evidence="3">UHER 2000/2452</strain>
    </source>
</reference>
<evidence type="ECO:0000256" key="2">
    <source>
        <dbReference type="SAM" id="SignalP"/>
    </source>
</evidence>
<feature type="signal peptide" evidence="2">
    <location>
        <begin position="1"/>
        <end position="25"/>
    </location>
</feature>
<reference evidence="3" key="1">
    <citation type="submission" date="2021-05" db="EMBL/GenBank/DDBJ databases">
        <authorList>
            <person name="Pietrasiak N."/>
            <person name="Ward R."/>
            <person name="Stajich J.E."/>
            <person name="Kurbessoian T."/>
        </authorList>
    </citation>
    <scope>NUCLEOTIDE SEQUENCE</scope>
    <source>
        <strain evidence="3">UHER 2000/2452</strain>
    </source>
</reference>
<evidence type="ECO:0000256" key="1">
    <source>
        <dbReference type="SAM" id="MobiDB-lite"/>
    </source>
</evidence>
<name>A0A951QA38_9CYAN</name>
<accession>A0A951QA38</accession>
<organism evidence="3 4">
    <name type="scientific">Drouetiella hepatica Uher 2000/2452</name>
    <dbReference type="NCBI Taxonomy" id="904376"/>
    <lineage>
        <taxon>Bacteria</taxon>
        <taxon>Bacillati</taxon>
        <taxon>Cyanobacteriota</taxon>
        <taxon>Cyanophyceae</taxon>
        <taxon>Oculatellales</taxon>
        <taxon>Oculatellaceae</taxon>
        <taxon>Drouetiella</taxon>
    </lineage>
</organism>
<feature type="chain" id="PRO_5036899625" evidence="2">
    <location>
        <begin position="26"/>
        <end position="117"/>
    </location>
</feature>
<feature type="compositionally biased region" description="Polar residues" evidence="1">
    <location>
        <begin position="43"/>
        <end position="82"/>
    </location>
</feature>
<evidence type="ECO:0000313" key="3">
    <source>
        <dbReference type="EMBL" id="MBW4658660.1"/>
    </source>
</evidence>
<dbReference type="Proteomes" id="UP000757435">
    <property type="component" value="Unassembled WGS sequence"/>
</dbReference>
<sequence length="117" mass="12351">MKLFTALIALASSSTALVLANSAWADVPSRASVGRSVAPEVQSAPSSRASQLGTSIVPSQNAKGDRSQQLSQQAATINQNRPVRSGQRRDPIQQVLGLPETVRIRPTRSGLGVTTQF</sequence>
<comment type="caution">
    <text evidence="3">The sequence shown here is derived from an EMBL/GenBank/DDBJ whole genome shotgun (WGS) entry which is preliminary data.</text>
</comment>
<dbReference type="EMBL" id="JAHHHD010000006">
    <property type="protein sequence ID" value="MBW4658660.1"/>
    <property type="molecule type" value="Genomic_DNA"/>
</dbReference>
<keyword evidence="2" id="KW-0732">Signal</keyword>
<protein>
    <submittedName>
        <fullName evidence="3">Uncharacterized protein</fullName>
    </submittedName>
</protein>
<evidence type="ECO:0000313" key="4">
    <source>
        <dbReference type="Proteomes" id="UP000757435"/>
    </source>
</evidence>